<protein>
    <submittedName>
        <fullName evidence="1">Serine/threonine protein kinase</fullName>
    </submittedName>
</protein>
<reference evidence="1" key="1">
    <citation type="submission" date="2015-03" db="EMBL/GenBank/DDBJ databases">
        <title>Metagenome Sequencing of an Archaeal-Dominated Microbial Community from a Hot Spring at the Los Azufres Geothermal Field, Mexico.</title>
        <authorList>
            <person name="Servin-Garciduenas L.E."/>
            <person name="Martinez-Romero E."/>
        </authorList>
    </citation>
    <scope>NUCLEOTIDE SEQUENCE [LARGE SCALE GENOMIC DNA]</scope>
    <source>
        <strain evidence="1">AZ1-454</strain>
    </source>
</reference>
<name>A0A0F2LP87_9CREN</name>
<keyword evidence="1" id="KW-0418">Kinase</keyword>
<sequence length="221" mass="25900">MKVEEFFREVSTQSKVLKLEEGRYVKKCYGSGVSLKWYFILSIFKSYPFVGDPRERMGREIEFFTYNWNGIKVPKIVDFDYDEVCLLREFVDGRVPATLDDVSKVGKALRYIHDSGFVMGDTKAENFLINDYVYVIDAEQSIRTDSKEYRGWDLAVFLLFLSYKYLYDLRDFERLTKSFLLAYSPDKSELLSINNLKNVTLLSLFPLMHLATIRKTIGELL</sequence>
<dbReference type="GO" id="GO:0004674">
    <property type="term" value="F:protein serine/threonine kinase activity"/>
    <property type="evidence" value="ECO:0007669"/>
    <property type="project" value="UniProtKB-KW"/>
</dbReference>
<dbReference type="EMBL" id="JZWS02000001">
    <property type="protein sequence ID" value="MCL7343520.1"/>
    <property type="molecule type" value="Genomic_DNA"/>
</dbReference>
<gene>
    <name evidence="2" type="ORF">TQ35_002985</name>
    <name evidence="1" type="ORF">TQ35_02315</name>
</gene>
<dbReference type="SUPFAM" id="SSF56112">
    <property type="entry name" value="Protein kinase-like (PK-like)"/>
    <property type="match status" value="1"/>
</dbReference>
<dbReference type="AlphaFoldDB" id="A0A0F2LP87"/>
<dbReference type="InterPro" id="IPR011009">
    <property type="entry name" value="Kinase-like_dom_sf"/>
</dbReference>
<dbReference type="EMBL" id="JZWS01000010">
    <property type="protein sequence ID" value="KJR79347.1"/>
    <property type="molecule type" value="Genomic_DNA"/>
</dbReference>
<keyword evidence="1" id="KW-0723">Serine/threonine-protein kinase</keyword>
<organism evidence="1">
    <name type="scientific">Candidatus Aramenus sulfurataquae</name>
    <dbReference type="NCBI Taxonomy" id="1326980"/>
    <lineage>
        <taxon>Archaea</taxon>
        <taxon>Thermoproteota</taxon>
        <taxon>Thermoprotei</taxon>
        <taxon>Sulfolobales</taxon>
        <taxon>Sulfolobaceae</taxon>
        <taxon>Candidatus Aramenus</taxon>
    </lineage>
</organism>
<accession>A0A0F2LP87</accession>
<reference evidence="2" key="2">
    <citation type="submission" date="2022-05" db="EMBL/GenBank/DDBJ databases">
        <title>Metagenome Sequencing of an Archaeal-Dominated Microbial Community from a Hot Spring at the Los Azufres Geothermal Field, Mexico.</title>
        <authorList>
            <person name="Marin-Paredes R."/>
            <person name="Martinez-Romero E."/>
            <person name="Servin-Garciduenas L.E."/>
        </authorList>
    </citation>
    <scope>NUCLEOTIDE SEQUENCE</scope>
    <source>
        <strain evidence="2">AZ1-454</strain>
    </source>
</reference>
<proteinExistence type="predicted"/>
<evidence type="ECO:0000313" key="1">
    <source>
        <dbReference type="EMBL" id="KJR79347.1"/>
    </source>
</evidence>
<comment type="caution">
    <text evidence="1">The sequence shown here is derived from an EMBL/GenBank/DDBJ whole genome shotgun (WGS) entry which is preliminary data.</text>
</comment>
<keyword evidence="1" id="KW-0808">Transferase</keyword>
<dbReference type="Gene3D" id="1.10.510.10">
    <property type="entry name" value="Transferase(Phosphotransferase) domain 1"/>
    <property type="match status" value="1"/>
</dbReference>
<evidence type="ECO:0000313" key="2">
    <source>
        <dbReference type="EMBL" id="MCL7343520.1"/>
    </source>
</evidence>